<comment type="caution">
    <text evidence="1">The sequence shown here is derived from an EMBL/GenBank/DDBJ whole genome shotgun (WGS) entry which is preliminary data.</text>
</comment>
<proteinExistence type="predicted"/>
<dbReference type="RefSeq" id="WP_140416117.1">
    <property type="nucleotide sequence ID" value="NZ_JAMOJY010000024.1"/>
</dbReference>
<dbReference type="AlphaFoldDB" id="A0AA42KTC7"/>
<evidence type="ECO:0000313" key="1">
    <source>
        <dbReference type="EMBL" id="MDH0148362.1"/>
    </source>
</evidence>
<organism evidence="1 2">
    <name type="scientific">Stutzerimonas stutzeri</name>
    <name type="common">Pseudomonas stutzeri</name>
    <dbReference type="NCBI Taxonomy" id="316"/>
    <lineage>
        <taxon>Bacteria</taxon>
        <taxon>Pseudomonadati</taxon>
        <taxon>Pseudomonadota</taxon>
        <taxon>Gammaproteobacteria</taxon>
        <taxon>Pseudomonadales</taxon>
        <taxon>Pseudomonadaceae</taxon>
        <taxon>Stutzerimonas</taxon>
    </lineage>
</organism>
<dbReference type="EMBL" id="JAODZE010000026">
    <property type="protein sequence ID" value="MDH0148362.1"/>
    <property type="molecule type" value="Genomic_DNA"/>
</dbReference>
<sequence>MRFVMSFVGPTLLTRHPGTLSRPGFVIMQIALVAACIRAKRKLDSDTFQPKPLILKDLKAIQAWHSACNMKGNQM</sequence>
<gene>
    <name evidence="1" type="ORF">N7335_18380</name>
</gene>
<reference evidence="1" key="1">
    <citation type="submission" date="2022-09" db="EMBL/GenBank/DDBJ databases">
        <title>Intensive care unit water sources are persistently colonized with multi-drug resistant bacteria and are the site of extensive horizontal gene transfer of antibiotic resistance genes.</title>
        <authorList>
            <person name="Diorio-Toth L."/>
        </authorList>
    </citation>
    <scope>NUCLEOTIDE SEQUENCE</scope>
    <source>
        <strain evidence="1">GD04147</strain>
    </source>
</reference>
<evidence type="ECO:0000313" key="2">
    <source>
        <dbReference type="Proteomes" id="UP001158076"/>
    </source>
</evidence>
<accession>A0AA42KTC7</accession>
<dbReference type="Proteomes" id="UP001158076">
    <property type="component" value="Unassembled WGS sequence"/>
</dbReference>
<name>A0AA42KTC7_STUST</name>
<protein>
    <submittedName>
        <fullName evidence="1">Uncharacterized protein</fullName>
    </submittedName>
</protein>